<evidence type="ECO:0000313" key="3">
    <source>
        <dbReference type="Proteomes" id="UP001153269"/>
    </source>
</evidence>
<dbReference type="Proteomes" id="UP001153269">
    <property type="component" value="Unassembled WGS sequence"/>
</dbReference>
<accession>A0A9N7UET3</accession>
<reference evidence="2" key="1">
    <citation type="submission" date="2020-03" db="EMBL/GenBank/DDBJ databases">
        <authorList>
            <person name="Weist P."/>
        </authorList>
    </citation>
    <scope>NUCLEOTIDE SEQUENCE</scope>
</reference>
<gene>
    <name evidence="2" type="ORF">PLEPLA_LOCUS16881</name>
</gene>
<protein>
    <submittedName>
        <fullName evidence="2">Uncharacterized protein</fullName>
    </submittedName>
</protein>
<keyword evidence="3" id="KW-1185">Reference proteome</keyword>
<feature type="compositionally biased region" description="Gly residues" evidence="1">
    <location>
        <begin position="1"/>
        <end position="13"/>
    </location>
</feature>
<evidence type="ECO:0000313" key="2">
    <source>
        <dbReference type="EMBL" id="CAB1428906.1"/>
    </source>
</evidence>
<dbReference type="EMBL" id="CADEAL010001100">
    <property type="protein sequence ID" value="CAB1428906.1"/>
    <property type="molecule type" value="Genomic_DNA"/>
</dbReference>
<comment type="caution">
    <text evidence="2">The sequence shown here is derived from an EMBL/GenBank/DDBJ whole genome shotgun (WGS) entry which is preliminary data.</text>
</comment>
<dbReference type="AlphaFoldDB" id="A0A9N7UET3"/>
<proteinExistence type="predicted"/>
<name>A0A9N7UET3_PLEPL</name>
<sequence>MNRRGGAGGGVGGRHPDERWPPAAQQETSDPEPPVSGQSNHTGLMQKYFRPPDLLSCARSELVCAQVLVGKLITYWEANDRQQQSSRFTITTQMSVIVCIDIYTQLTGERPVAVWRNRSGAAGLRRVDHVVLQSKLFSPDSTTLETPTYLLSSGEETGVDPTTSLTLHEHWELIHLRSSN</sequence>
<organism evidence="2 3">
    <name type="scientific">Pleuronectes platessa</name>
    <name type="common">European plaice</name>
    <dbReference type="NCBI Taxonomy" id="8262"/>
    <lineage>
        <taxon>Eukaryota</taxon>
        <taxon>Metazoa</taxon>
        <taxon>Chordata</taxon>
        <taxon>Craniata</taxon>
        <taxon>Vertebrata</taxon>
        <taxon>Euteleostomi</taxon>
        <taxon>Actinopterygii</taxon>
        <taxon>Neopterygii</taxon>
        <taxon>Teleostei</taxon>
        <taxon>Neoteleostei</taxon>
        <taxon>Acanthomorphata</taxon>
        <taxon>Carangaria</taxon>
        <taxon>Pleuronectiformes</taxon>
        <taxon>Pleuronectoidei</taxon>
        <taxon>Pleuronectidae</taxon>
        <taxon>Pleuronectes</taxon>
    </lineage>
</organism>
<evidence type="ECO:0000256" key="1">
    <source>
        <dbReference type="SAM" id="MobiDB-lite"/>
    </source>
</evidence>
<feature type="region of interest" description="Disordered" evidence="1">
    <location>
        <begin position="1"/>
        <end position="43"/>
    </location>
</feature>